<keyword evidence="1 4" id="KW-0732">Signal</keyword>
<dbReference type="Pfam" id="PF24568">
    <property type="entry name" value="CC_PcsB"/>
    <property type="match status" value="1"/>
</dbReference>
<dbReference type="InterPro" id="IPR057309">
    <property type="entry name" value="PcsB_CC"/>
</dbReference>
<dbReference type="PANTHER" id="PTHR21666">
    <property type="entry name" value="PEPTIDASE-RELATED"/>
    <property type="match status" value="1"/>
</dbReference>
<evidence type="ECO:0000256" key="4">
    <source>
        <dbReference type="SAM" id="SignalP"/>
    </source>
</evidence>
<dbReference type="Pfam" id="PF01551">
    <property type="entry name" value="Peptidase_M23"/>
    <property type="match status" value="1"/>
</dbReference>
<comment type="caution">
    <text evidence="7">The sequence shown here is derived from an EMBL/GenBank/DDBJ whole genome shotgun (WGS) entry which is preliminary data.</text>
</comment>
<dbReference type="OrthoDB" id="9805070at2"/>
<dbReference type="InterPro" id="IPR016047">
    <property type="entry name" value="M23ase_b-sheet_dom"/>
</dbReference>
<feature type="signal peptide" evidence="4">
    <location>
        <begin position="1"/>
        <end position="19"/>
    </location>
</feature>
<dbReference type="Proteomes" id="UP000037109">
    <property type="component" value="Unassembled WGS sequence"/>
</dbReference>
<dbReference type="PATRIC" id="fig|1459.3.peg.1132"/>
<evidence type="ECO:0000256" key="1">
    <source>
        <dbReference type="ARBA" id="ARBA00022729"/>
    </source>
</evidence>
<feature type="coiled-coil region" evidence="2">
    <location>
        <begin position="27"/>
        <end position="135"/>
    </location>
</feature>
<dbReference type="STRING" id="1459.AF332_05415"/>
<dbReference type="SUPFAM" id="SSF51261">
    <property type="entry name" value="Duplicated hybrid motif"/>
    <property type="match status" value="1"/>
</dbReference>
<name>A0A0M0G8T5_SPOGL</name>
<dbReference type="PANTHER" id="PTHR21666:SF270">
    <property type="entry name" value="MUREIN HYDROLASE ACTIVATOR ENVC"/>
    <property type="match status" value="1"/>
</dbReference>
<evidence type="ECO:0000313" key="7">
    <source>
        <dbReference type="EMBL" id="KON86315.1"/>
    </source>
</evidence>
<keyword evidence="2" id="KW-0175">Coiled coil</keyword>
<dbReference type="Gene3D" id="2.70.70.10">
    <property type="entry name" value="Glucose Permease (Domain IIA)"/>
    <property type="match status" value="1"/>
</dbReference>
<dbReference type="GO" id="GO:0004222">
    <property type="term" value="F:metalloendopeptidase activity"/>
    <property type="evidence" value="ECO:0007669"/>
    <property type="project" value="TreeGrafter"/>
</dbReference>
<evidence type="ECO:0000256" key="2">
    <source>
        <dbReference type="SAM" id="Coils"/>
    </source>
</evidence>
<dbReference type="EMBL" id="LGUF01000007">
    <property type="protein sequence ID" value="KON86315.1"/>
    <property type="molecule type" value="Genomic_DNA"/>
</dbReference>
<feature type="domain" description="M23ase beta-sheet core" evidence="5">
    <location>
        <begin position="335"/>
        <end position="432"/>
    </location>
</feature>
<dbReference type="Gene3D" id="6.10.250.3150">
    <property type="match status" value="1"/>
</dbReference>
<evidence type="ECO:0000259" key="5">
    <source>
        <dbReference type="Pfam" id="PF01551"/>
    </source>
</evidence>
<dbReference type="InterPro" id="IPR011055">
    <property type="entry name" value="Dup_hybrid_motif"/>
</dbReference>
<dbReference type="CDD" id="cd12797">
    <property type="entry name" value="M23_peptidase"/>
    <property type="match status" value="1"/>
</dbReference>
<dbReference type="AlphaFoldDB" id="A0A0M0G8T5"/>
<gene>
    <name evidence="7" type="ORF">AF332_05415</name>
</gene>
<evidence type="ECO:0000259" key="6">
    <source>
        <dbReference type="Pfam" id="PF24568"/>
    </source>
</evidence>
<protein>
    <submittedName>
        <fullName evidence="7">Peptidase M23</fullName>
    </submittedName>
</protein>
<evidence type="ECO:0000313" key="8">
    <source>
        <dbReference type="Proteomes" id="UP000037109"/>
    </source>
</evidence>
<dbReference type="RefSeq" id="WP_053433675.1">
    <property type="nucleotide sequence ID" value="NZ_LGUF01000007.1"/>
</dbReference>
<feature type="region of interest" description="Disordered" evidence="3">
    <location>
        <begin position="267"/>
        <end position="323"/>
    </location>
</feature>
<proteinExistence type="predicted"/>
<feature type="chain" id="PRO_5038785022" evidence="4">
    <location>
        <begin position="20"/>
        <end position="444"/>
    </location>
</feature>
<dbReference type="InterPro" id="IPR050570">
    <property type="entry name" value="Cell_wall_metabolism_enzyme"/>
</dbReference>
<feature type="coiled-coil region" evidence="2">
    <location>
        <begin position="165"/>
        <end position="244"/>
    </location>
</feature>
<sequence length="444" mass="47751">MKKSIITLSLAAVLGFGSATVGLPLEKASAADKLNELNSQKDKINQQRSGVETNINDTDKKITENQGEQQSVQSEIERLDKAISDALAKIEEKNGQITETKKEIEKLEAEIKVLVERIKKRNELLKDRARNYQETGGMVSYIDVLMGAQSFGDFVERVGAVATIVEADQDILKAHQADKDELEKKQAQVKEELASLEKMRTELESMKKSLNAQKAEKDKLLASLKHEEEEMHAHKLELAEENEILAAQEAAIQKAIKLEQDRQAEAAKQAELAKQRAAQEAAKKSSSSSAGSSSSSDSGSSSSPQVSPPSVSSGAWTRPASGRLSSGFGDRSLGEHFGVDIASGGTVPIVAAADGVVIRSYYSSSYGNAIFIAHSVGGQTYTTVYAHMSSRSVGSGQTVSKGQQIGIMGNTGQSYGQHLHFELHRGSWNAAKSNAINPVGIVPL</sequence>
<reference evidence="8" key="1">
    <citation type="submission" date="2015-07" db="EMBL/GenBank/DDBJ databases">
        <title>Fjat-10036 dsm4.</title>
        <authorList>
            <person name="Liu B."/>
            <person name="Wang J."/>
            <person name="Zhu Y."/>
            <person name="Liu G."/>
            <person name="Chen Q."/>
            <person name="Chen Z."/>
            <person name="Lan J."/>
            <person name="Che J."/>
            <person name="Ge C."/>
            <person name="Shi H."/>
            <person name="Pan Z."/>
            <person name="Liu X."/>
        </authorList>
    </citation>
    <scope>NUCLEOTIDE SEQUENCE [LARGE SCALE GENOMIC DNA]</scope>
    <source>
        <strain evidence="8">DSM 4</strain>
    </source>
</reference>
<evidence type="ECO:0000256" key="3">
    <source>
        <dbReference type="SAM" id="MobiDB-lite"/>
    </source>
</evidence>
<keyword evidence="8" id="KW-1185">Reference proteome</keyword>
<accession>A0A0M0G8T5</accession>
<organism evidence="7 8">
    <name type="scientific">Sporosarcina globispora</name>
    <name type="common">Bacillus globisporus</name>
    <dbReference type="NCBI Taxonomy" id="1459"/>
    <lineage>
        <taxon>Bacteria</taxon>
        <taxon>Bacillati</taxon>
        <taxon>Bacillota</taxon>
        <taxon>Bacilli</taxon>
        <taxon>Bacillales</taxon>
        <taxon>Caryophanaceae</taxon>
        <taxon>Sporosarcina</taxon>
    </lineage>
</organism>
<feature type="domain" description="Peptidoglycan hydrolase PcsB coiled-coil" evidence="6">
    <location>
        <begin position="111"/>
        <end position="185"/>
    </location>
</feature>
<feature type="compositionally biased region" description="Low complexity" evidence="3">
    <location>
        <begin position="267"/>
        <end position="315"/>
    </location>
</feature>